<evidence type="ECO:0000313" key="1">
    <source>
        <dbReference type="EMBL" id="KAH0568787.1"/>
    </source>
</evidence>
<dbReference type="AlphaFoldDB" id="A0AAV7J938"/>
<dbReference type="EMBL" id="JAHXZJ010000001">
    <property type="protein sequence ID" value="KAH0568787.1"/>
    <property type="molecule type" value="Genomic_DNA"/>
</dbReference>
<accession>A0AAV7J938</accession>
<organism evidence="1 2">
    <name type="scientific">Cotesia glomerata</name>
    <name type="common">Lepidopteran parasitic wasp</name>
    <name type="synonym">Apanteles glomeratus</name>
    <dbReference type="NCBI Taxonomy" id="32391"/>
    <lineage>
        <taxon>Eukaryota</taxon>
        <taxon>Metazoa</taxon>
        <taxon>Ecdysozoa</taxon>
        <taxon>Arthropoda</taxon>
        <taxon>Hexapoda</taxon>
        <taxon>Insecta</taxon>
        <taxon>Pterygota</taxon>
        <taxon>Neoptera</taxon>
        <taxon>Endopterygota</taxon>
        <taxon>Hymenoptera</taxon>
        <taxon>Apocrita</taxon>
        <taxon>Ichneumonoidea</taxon>
        <taxon>Braconidae</taxon>
        <taxon>Microgastrinae</taxon>
        <taxon>Cotesia</taxon>
    </lineage>
</organism>
<reference evidence="1 2" key="1">
    <citation type="journal article" date="2021" name="J. Hered.">
        <title>A chromosome-level genome assembly of the parasitoid wasp, Cotesia glomerata (Hymenoptera: Braconidae).</title>
        <authorList>
            <person name="Pinto B.J."/>
            <person name="Weis J.J."/>
            <person name="Gamble T."/>
            <person name="Ode P.J."/>
            <person name="Paul R."/>
            <person name="Zaspel J.M."/>
        </authorList>
    </citation>
    <scope>NUCLEOTIDE SEQUENCE [LARGE SCALE GENOMIC DNA]</scope>
    <source>
        <strain evidence="1">CgM1</strain>
    </source>
</reference>
<proteinExistence type="predicted"/>
<sequence length="98" mass="11317">MHNPEILSHDRSPCWMTSSPQNLVWGFVVGFVCREKTGRLSGDCTSRNREKVCGIKDWRWSSVRRKELASGGYEFVTHVSHEGFPPTTYLLLAYTRRI</sequence>
<evidence type="ECO:0000313" key="2">
    <source>
        <dbReference type="Proteomes" id="UP000826195"/>
    </source>
</evidence>
<keyword evidence="2" id="KW-1185">Reference proteome</keyword>
<name>A0AAV7J938_COTGL</name>
<dbReference type="Proteomes" id="UP000826195">
    <property type="component" value="Unassembled WGS sequence"/>
</dbReference>
<gene>
    <name evidence="1" type="ORF">KQX54_021480</name>
</gene>
<protein>
    <submittedName>
        <fullName evidence="1">Uncharacterized protein</fullName>
    </submittedName>
</protein>
<comment type="caution">
    <text evidence="1">The sequence shown here is derived from an EMBL/GenBank/DDBJ whole genome shotgun (WGS) entry which is preliminary data.</text>
</comment>